<evidence type="ECO:0000313" key="5">
    <source>
        <dbReference type="EMBL" id="QPK01064.1"/>
    </source>
</evidence>
<evidence type="ECO:0000259" key="4">
    <source>
        <dbReference type="SMART" id="SM00642"/>
    </source>
</evidence>
<dbReference type="InterPro" id="IPR045857">
    <property type="entry name" value="O16G_dom_2"/>
</dbReference>
<keyword evidence="1" id="KW-0328">Glycosyltransferase</keyword>
<dbReference type="AlphaFoldDB" id="A0A7T0DX04"/>
<gene>
    <name evidence="5" type="ORF">IDM36_02660</name>
</gene>
<sequence>MTLTPLINETLTQLYPHQDPAVTGERILQLCKQWESGQHTPVPLDQTRVWMIAYGDSMTSPGAPALNVLHRFSQTWLKERISDIHLLPMYPWSSDDGFSVKDYRQIAPELGDWQDVEAMAKDFNLMFDFVINHISRESTWFKGYLNGDARYENFFLNADPEGDYHQVTRPRALPLLTPFTRKSGEKVHIWTTFSADQIDLNFREPEVLLESIAILLEYAARGARAIRLDAIGFLWKEPNSRCIHLPQVHQIIKLWRAILDKTFPDCLLITETNVPHQENIRYFGAGDEASMVYQFPLPPLTLHAFLRGNARWLRQWAKTLEADPLPGNCTFFNFLASHDGIGLRPVENVLDAEEKNFLISEVERKEGRISWKTDPDGSQSPYELNINYLSALSEPGESQNSQIARFSAAHAILFMLQGVPAIYYHSLLGSENDVAGLRASGINRRINREKLDLSRLHSELIDPQSLRARIYGELTKLLQIRRQHPAFSPHAGQRVLPLEDSLFGVVRQNKQESETLYCVVNVTGTPQPLSLPVSGIDLVTNKPFTGRCILAGWQTLWVQVNSPLEA</sequence>
<dbReference type="SUPFAM" id="SSF51445">
    <property type="entry name" value="(Trans)glycosidases"/>
    <property type="match status" value="1"/>
</dbReference>
<keyword evidence="2" id="KW-0808">Transferase</keyword>
<feature type="binding site" evidence="3">
    <location>
        <begin position="338"/>
        <end position="339"/>
    </location>
    <ligand>
        <name>substrate</name>
    </ligand>
</feature>
<dbReference type="InterPro" id="IPR033746">
    <property type="entry name" value="GGa_phosphorylase"/>
</dbReference>
<name>A0A7T0DX04_9ENTR</name>
<dbReference type="EMBL" id="CP061801">
    <property type="protein sequence ID" value="QPK01064.1"/>
    <property type="molecule type" value="Genomic_DNA"/>
</dbReference>
<dbReference type="PANTHER" id="PTHR38784">
    <property type="entry name" value="SUCROSE PHOSPHORYLASE"/>
    <property type="match status" value="1"/>
</dbReference>
<evidence type="ECO:0000256" key="3">
    <source>
        <dbReference type="PIRSR" id="PIRSR003059-2"/>
    </source>
</evidence>
<accession>A0A7T0DX04</accession>
<dbReference type="GO" id="GO:0016757">
    <property type="term" value="F:glycosyltransferase activity"/>
    <property type="evidence" value="ECO:0007669"/>
    <property type="project" value="UniProtKB-KW"/>
</dbReference>
<dbReference type="InterPro" id="IPR016377">
    <property type="entry name" value="Sucrose_GGa_phosphorylase-rel"/>
</dbReference>
<dbReference type="SMART" id="SM00642">
    <property type="entry name" value="Aamy"/>
    <property type="match status" value="1"/>
</dbReference>
<feature type="binding site" evidence="3">
    <location>
        <position position="95"/>
    </location>
    <ligand>
        <name>substrate</name>
    </ligand>
</feature>
<dbReference type="Gene3D" id="3.20.20.80">
    <property type="entry name" value="Glycosidases"/>
    <property type="match status" value="1"/>
</dbReference>
<feature type="domain" description="Glycosyl hydrolase family 13 catalytic" evidence="4">
    <location>
        <begin position="66"/>
        <end position="455"/>
    </location>
</feature>
<organism evidence="5">
    <name type="scientific">Enterobacter mori</name>
    <dbReference type="NCBI Taxonomy" id="539813"/>
    <lineage>
        <taxon>Bacteria</taxon>
        <taxon>Pseudomonadati</taxon>
        <taxon>Pseudomonadota</taxon>
        <taxon>Gammaproteobacteria</taxon>
        <taxon>Enterobacterales</taxon>
        <taxon>Enterobacteriaceae</taxon>
        <taxon>Enterobacter</taxon>
    </lineage>
</organism>
<feature type="binding site" evidence="3">
    <location>
        <position position="444"/>
    </location>
    <ligand>
        <name>substrate</name>
    </ligand>
</feature>
<dbReference type="CDD" id="cd11356">
    <property type="entry name" value="AmyAc_Sucrose_phosphorylase-like_1"/>
    <property type="match status" value="1"/>
</dbReference>
<dbReference type="GO" id="GO:0005975">
    <property type="term" value="P:carbohydrate metabolic process"/>
    <property type="evidence" value="ECO:0007669"/>
    <property type="project" value="InterPro"/>
</dbReference>
<dbReference type="InterPro" id="IPR017853">
    <property type="entry name" value="GH"/>
</dbReference>
<feature type="binding site" evidence="3">
    <location>
        <position position="133"/>
    </location>
    <ligand>
        <name>substrate</name>
    </ligand>
</feature>
<dbReference type="Gene3D" id="3.90.400.10">
    <property type="entry name" value="Oligo-1,6-glucosidase, Domain 2"/>
    <property type="match status" value="1"/>
</dbReference>
<evidence type="ECO:0000256" key="2">
    <source>
        <dbReference type="ARBA" id="ARBA00022679"/>
    </source>
</evidence>
<evidence type="ECO:0000256" key="1">
    <source>
        <dbReference type="ARBA" id="ARBA00022676"/>
    </source>
</evidence>
<dbReference type="PANTHER" id="PTHR38784:SF1">
    <property type="entry name" value="SUCROSE PHOSPHORYLASE"/>
    <property type="match status" value="1"/>
</dbReference>
<proteinExistence type="predicted"/>
<dbReference type="Pfam" id="PF00128">
    <property type="entry name" value="Alpha-amylase"/>
    <property type="match status" value="1"/>
</dbReference>
<reference evidence="5" key="1">
    <citation type="submission" date="2020-09" db="EMBL/GenBank/DDBJ databases">
        <title>First Report of a novel Colistin-Resistant species of Enterobacter cloacae complex Producing MCR-5 isolated from hospital sewage water.</title>
        <authorList>
            <person name="Zhou K."/>
        </authorList>
    </citation>
    <scope>NUCLEOTIDE SEQUENCE [LARGE SCALE GENOMIC DNA]</scope>
    <source>
        <strain evidence="5">HSW1412</strain>
    </source>
</reference>
<protein>
    <submittedName>
        <fullName evidence="5">Sugar phosphorylase</fullName>
    </submittedName>
</protein>
<dbReference type="InterPro" id="IPR006047">
    <property type="entry name" value="GH13_cat_dom"/>
</dbReference>
<feature type="binding site" evidence="3">
    <location>
        <begin position="227"/>
        <end position="229"/>
    </location>
    <ligand>
        <name>substrate</name>
    </ligand>
</feature>
<dbReference type="PIRSF" id="PIRSF003059">
    <property type="entry name" value="Sucrose_phosphorylase"/>
    <property type="match status" value="1"/>
</dbReference>